<keyword evidence="4 8" id="KW-1133">Transmembrane helix</keyword>
<feature type="transmembrane region" description="Helical" evidence="8">
    <location>
        <begin position="594"/>
        <end position="616"/>
    </location>
</feature>
<dbReference type="InterPro" id="IPR011701">
    <property type="entry name" value="MFS"/>
</dbReference>
<feature type="transmembrane region" description="Helical" evidence="8">
    <location>
        <begin position="409"/>
        <end position="434"/>
    </location>
</feature>
<feature type="transmembrane region" description="Helical" evidence="8">
    <location>
        <begin position="654"/>
        <end position="673"/>
    </location>
</feature>
<evidence type="ECO:0000256" key="2">
    <source>
        <dbReference type="ARBA" id="ARBA00022448"/>
    </source>
</evidence>
<feature type="transmembrane region" description="Helical" evidence="8">
    <location>
        <begin position="685"/>
        <end position="705"/>
    </location>
</feature>
<reference evidence="10" key="1">
    <citation type="submission" date="2020-03" db="EMBL/GenBank/DDBJ databases">
        <authorList>
            <person name="He L."/>
        </authorList>
    </citation>
    <scope>NUCLEOTIDE SEQUENCE</scope>
    <source>
        <strain evidence="10">CkLH20</strain>
    </source>
</reference>
<feature type="transmembrane region" description="Helical" evidence="8">
    <location>
        <begin position="911"/>
        <end position="932"/>
    </location>
</feature>
<feature type="transmembrane region" description="Helical" evidence="8">
    <location>
        <begin position="622"/>
        <end position="642"/>
    </location>
</feature>
<feature type="compositionally biased region" description="Basic and acidic residues" evidence="7">
    <location>
        <begin position="41"/>
        <end position="50"/>
    </location>
</feature>
<evidence type="ECO:0000256" key="8">
    <source>
        <dbReference type="SAM" id="Phobius"/>
    </source>
</evidence>
<comment type="similarity">
    <text evidence="6">Belongs to the major facilitator superfamily. Allantoate permease family.</text>
</comment>
<accession>A0A9P6I7N2</accession>
<feature type="transmembrane region" description="Helical" evidence="8">
    <location>
        <begin position="818"/>
        <end position="838"/>
    </location>
</feature>
<dbReference type="InterPro" id="IPR036259">
    <property type="entry name" value="MFS_trans_sf"/>
</dbReference>
<name>A0A9P6I7N2_9PEZI</name>
<feature type="transmembrane region" description="Helical" evidence="8">
    <location>
        <begin position="754"/>
        <end position="778"/>
    </location>
</feature>
<dbReference type="GO" id="GO:0016020">
    <property type="term" value="C:membrane"/>
    <property type="evidence" value="ECO:0007669"/>
    <property type="project" value="UniProtKB-SubCell"/>
</dbReference>
<feature type="domain" description="Major facilitator superfamily (MFS) profile" evidence="9">
    <location>
        <begin position="526"/>
        <end position="937"/>
    </location>
</feature>
<feature type="region of interest" description="Disordered" evidence="7">
    <location>
        <begin position="459"/>
        <end position="493"/>
    </location>
</feature>
<feature type="transmembrane region" description="Helical" evidence="8">
    <location>
        <begin position="879"/>
        <end position="899"/>
    </location>
</feature>
<dbReference type="Gene3D" id="1.20.1250.20">
    <property type="entry name" value="MFS general substrate transporter like domains"/>
    <property type="match status" value="2"/>
</dbReference>
<feature type="transmembrane region" description="Helical" evidence="8">
    <location>
        <begin position="844"/>
        <end position="867"/>
    </location>
</feature>
<feature type="region of interest" description="Disordered" evidence="7">
    <location>
        <begin position="21"/>
        <end position="50"/>
    </location>
</feature>
<dbReference type="GO" id="GO:0016491">
    <property type="term" value="F:oxidoreductase activity"/>
    <property type="evidence" value="ECO:0007669"/>
    <property type="project" value="InterPro"/>
</dbReference>
<comment type="caution">
    <text evidence="10">The sequence shown here is derived from an EMBL/GenBank/DDBJ whole genome shotgun (WGS) entry which is preliminary data.</text>
</comment>
<dbReference type="RefSeq" id="XP_038746940.1">
    <property type="nucleotide sequence ID" value="XM_038887898.1"/>
</dbReference>
<evidence type="ECO:0000256" key="4">
    <source>
        <dbReference type="ARBA" id="ARBA00022989"/>
    </source>
</evidence>
<keyword evidence="2" id="KW-0813">Transport</keyword>
<dbReference type="FunFam" id="1.20.1250.20:FF:000064">
    <property type="entry name" value="MFS allantoate transporter"/>
    <property type="match status" value="1"/>
</dbReference>
<dbReference type="SUPFAM" id="SSF103473">
    <property type="entry name" value="MFS general substrate transporter"/>
    <property type="match status" value="1"/>
</dbReference>
<keyword evidence="3 8" id="KW-0812">Transmembrane</keyword>
<dbReference type="PANTHER" id="PTHR43791">
    <property type="entry name" value="PERMEASE-RELATED"/>
    <property type="match status" value="1"/>
</dbReference>
<gene>
    <name evidence="10" type="ORF">CkaCkLH20_05179</name>
</gene>
<evidence type="ECO:0000256" key="1">
    <source>
        <dbReference type="ARBA" id="ARBA00004141"/>
    </source>
</evidence>
<dbReference type="GeneID" id="62160972"/>
<feature type="transmembrane region" description="Helical" evidence="8">
    <location>
        <begin position="563"/>
        <end position="582"/>
    </location>
</feature>
<dbReference type="Proteomes" id="UP000781932">
    <property type="component" value="Unassembled WGS sequence"/>
</dbReference>
<evidence type="ECO:0000313" key="10">
    <source>
        <dbReference type="EMBL" id="KAF9877479.1"/>
    </source>
</evidence>
<dbReference type="Pfam" id="PF09995">
    <property type="entry name" value="MPAB_Lcp_cat"/>
    <property type="match status" value="1"/>
</dbReference>
<dbReference type="PROSITE" id="PS50850">
    <property type="entry name" value="MFS"/>
    <property type="match status" value="1"/>
</dbReference>
<dbReference type="Pfam" id="PF07690">
    <property type="entry name" value="MFS_1"/>
    <property type="match status" value="1"/>
</dbReference>
<evidence type="ECO:0000313" key="11">
    <source>
        <dbReference type="Proteomes" id="UP000781932"/>
    </source>
</evidence>
<dbReference type="InterPro" id="IPR018713">
    <property type="entry name" value="MPAB/Lcp_cat_dom"/>
</dbReference>
<keyword evidence="11" id="KW-1185">Reference proteome</keyword>
<dbReference type="OrthoDB" id="6730379at2759"/>
<dbReference type="PANTHER" id="PTHR43791:SF97">
    <property type="entry name" value="ALLANTOATE TRANSPORTER, PUTATIVE (AFU_ORTHOLOGUE AFUA_1G14700)-RELATED"/>
    <property type="match status" value="1"/>
</dbReference>
<evidence type="ECO:0000256" key="6">
    <source>
        <dbReference type="ARBA" id="ARBA00037968"/>
    </source>
</evidence>
<evidence type="ECO:0000259" key="9">
    <source>
        <dbReference type="PROSITE" id="PS50850"/>
    </source>
</evidence>
<sequence>MSPEQLDPLKHKFDEVGSEALAALDAKFPPPPPRAGWYAKGKQEDPQPDRDTYALLRDNNDKDTRMQDLWNEINTVPEWVDWDQIRRGQDVFYRYAPAAVAGFAFQGLLATTGASYRPAETLVRTGGHSAKVAKNRLFETFQLILQVTKSLDDIKPGGEGFASAVRVRLLHASVRNRILKLNAQRPGYFDVAKYGVPINELDSMQSVSAFSTNLVWLALPRQGIYVRHQEALDYLALWRWVGYVLGTPHWVLETPEKALASMESLLKECLAPSKNSRVLAHNLVVALDGVAPIHEPKEFFEAGTRYINGDQMCDDIGLGKPGLYWDAVVRGQCWALMVITYLSRSIPAWDRWQIKTFRNLFWEYIVENKDSLNGSYKYEFKYVPHHGAQTGTETRDSPKPKMGIAPLEIFGLVGFSAAMVVSTVVLTFMAKLVVSYLPSSTVMAQVVTTGNFSLDMAATEAQTSDPEKRVSPDINPATGPSPGDDDPISKHHITDETGDLAASALNSAPLSEAESRAVLRKIDYRILPFLCITYALQFIDKTSLGYSSVWGIIPDNKLVGQQYSWASSIFYFGYLAAEYPGLAVLQRFPVAKFLGVNIIFWGMILMTTAACSSFAGLASVRFLLGATEATISPGFVAVTGMWWSRQEQAGRSALWVSFLGVGSFIGTLLAFGIGHITGSLSPWKYIFLILGAMTVVWGIIFTIFVPDGPAKVKWLTEKEKVIAVQRVAENKTGTGRSRTFVKAQVIEAAKDPAVILLGLISFVNAIASGGLAFGSLIIQGFGFNALQTTLMNLPLSTVQVVAQLGAGFLTSKISNSRLHIGTIAMIPPIVGTCLINQLELDNKWGRLVGVWLLGAYPVGFMVILGLLSTNIAGSTKRSVASGWVFVCYCIGQIAGPQFFKSTEAPAYHNGIVAMLCGFILNLVMNQVLRFIYVRENKKRDQLLEGKSEEEIAEMQREGEVLGFEDVTDKENVTNVQIRPLMLQCIRHSTVPMWIRLIKLKCIGLQVLLKLRTMYNSA</sequence>
<reference evidence="10" key="2">
    <citation type="submission" date="2020-11" db="EMBL/GenBank/DDBJ databases">
        <title>Whole genome sequencing of Colletotrichum sp.</title>
        <authorList>
            <person name="Li H."/>
        </authorList>
    </citation>
    <scope>NUCLEOTIDE SEQUENCE</scope>
    <source>
        <strain evidence="10">CkLH20</strain>
    </source>
</reference>
<dbReference type="InterPro" id="IPR020846">
    <property type="entry name" value="MFS_dom"/>
</dbReference>
<dbReference type="GO" id="GO:0022857">
    <property type="term" value="F:transmembrane transporter activity"/>
    <property type="evidence" value="ECO:0007669"/>
    <property type="project" value="InterPro"/>
</dbReference>
<proteinExistence type="inferred from homology"/>
<protein>
    <submittedName>
        <fullName evidence="10">Allantoate permease</fullName>
    </submittedName>
</protein>
<evidence type="ECO:0000256" key="3">
    <source>
        <dbReference type="ARBA" id="ARBA00022692"/>
    </source>
</evidence>
<evidence type="ECO:0000256" key="7">
    <source>
        <dbReference type="SAM" id="MobiDB-lite"/>
    </source>
</evidence>
<organism evidence="10 11">
    <name type="scientific">Colletotrichum karsti</name>
    <dbReference type="NCBI Taxonomy" id="1095194"/>
    <lineage>
        <taxon>Eukaryota</taxon>
        <taxon>Fungi</taxon>
        <taxon>Dikarya</taxon>
        <taxon>Ascomycota</taxon>
        <taxon>Pezizomycotina</taxon>
        <taxon>Sordariomycetes</taxon>
        <taxon>Hypocreomycetidae</taxon>
        <taxon>Glomerellales</taxon>
        <taxon>Glomerellaceae</taxon>
        <taxon>Colletotrichum</taxon>
        <taxon>Colletotrichum boninense species complex</taxon>
    </lineage>
</organism>
<evidence type="ECO:0000256" key="5">
    <source>
        <dbReference type="ARBA" id="ARBA00023136"/>
    </source>
</evidence>
<dbReference type="AlphaFoldDB" id="A0A9P6I7N2"/>
<comment type="subcellular location">
    <subcellularLocation>
        <location evidence="1">Membrane</location>
        <topology evidence="1">Multi-pass membrane protein</topology>
    </subcellularLocation>
</comment>
<keyword evidence="5 8" id="KW-0472">Membrane</keyword>
<dbReference type="EMBL" id="JAATWM020000014">
    <property type="protein sequence ID" value="KAF9877479.1"/>
    <property type="molecule type" value="Genomic_DNA"/>
</dbReference>